<feature type="chain" id="PRO_5047373326" evidence="2">
    <location>
        <begin position="21"/>
        <end position="190"/>
    </location>
</feature>
<comment type="caution">
    <text evidence="4">The sequence shown here is derived from an EMBL/GenBank/DDBJ whole genome shotgun (WGS) entry which is preliminary data.</text>
</comment>
<dbReference type="InterPro" id="IPR016130">
    <property type="entry name" value="Tyr_Pase_AS"/>
</dbReference>
<name>A0ABT5VN89_9BACT</name>
<dbReference type="InterPro" id="IPR029021">
    <property type="entry name" value="Prot-tyrosine_phosphatase-like"/>
</dbReference>
<evidence type="ECO:0000259" key="3">
    <source>
        <dbReference type="PROSITE" id="PS50056"/>
    </source>
</evidence>
<evidence type="ECO:0000256" key="1">
    <source>
        <dbReference type="ARBA" id="ARBA00009580"/>
    </source>
</evidence>
<protein>
    <submittedName>
        <fullName evidence="4">Tyrosine-protein phosphatase</fullName>
    </submittedName>
</protein>
<dbReference type="PANTHER" id="PTHR31126:SF72">
    <property type="entry name" value="DUAL SPECIFICITY PROTEIN PHOSPHATASE TPBA"/>
    <property type="match status" value="1"/>
</dbReference>
<sequence>MRKIVLCLMIMLSFTSLIYAQQENRPDSWAHRISNAEFSNLYLITDDLLRSEQPSEKGFKSLRQQGVKSILNLRSSHGNEKLTKDFQLYRIKMIPEKITEKQLMEALRIIKNADKPILIHCARGADRTGAVVAMYRIVFEGWEKEKALKEMIEGGYRFHEGYRNIPKLIENTNVERLRKKLGVEKNKSLR</sequence>
<dbReference type="Pfam" id="PF22741">
    <property type="entry name" value="PTP-NADK"/>
    <property type="match status" value="1"/>
</dbReference>
<evidence type="ECO:0000256" key="2">
    <source>
        <dbReference type="SAM" id="SignalP"/>
    </source>
</evidence>
<dbReference type="InterPro" id="IPR000387">
    <property type="entry name" value="Tyr_Pase_dom"/>
</dbReference>
<feature type="domain" description="Tyrosine specific protein phosphatases" evidence="3">
    <location>
        <begin position="101"/>
        <end position="151"/>
    </location>
</feature>
<dbReference type="SUPFAM" id="SSF52799">
    <property type="entry name" value="(Phosphotyrosine protein) phosphatases II"/>
    <property type="match status" value="1"/>
</dbReference>
<evidence type="ECO:0000313" key="5">
    <source>
        <dbReference type="Proteomes" id="UP001528920"/>
    </source>
</evidence>
<organism evidence="4 5">
    <name type="scientific">Paralabilibaculum antarcticum</name>
    <dbReference type="NCBI Taxonomy" id="2912572"/>
    <lineage>
        <taxon>Bacteria</taxon>
        <taxon>Pseudomonadati</taxon>
        <taxon>Bacteroidota</taxon>
        <taxon>Bacteroidia</taxon>
        <taxon>Marinilabiliales</taxon>
        <taxon>Marinifilaceae</taxon>
        <taxon>Paralabilibaculum</taxon>
    </lineage>
</organism>
<dbReference type="EMBL" id="JAKJSC010000001">
    <property type="protein sequence ID" value="MDE5416890.1"/>
    <property type="molecule type" value="Genomic_DNA"/>
</dbReference>
<feature type="signal peptide" evidence="2">
    <location>
        <begin position="1"/>
        <end position="20"/>
    </location>
</feature>
<keyword evidence="2" id="KW-0732">Signal</keyword>
<accession>A0ABT5VN89</accession>
<proteinExistence type="inferred from homology"/>
<gene>
    <name evidence="4" type="ORF">L3049_02640</name>
</gene>
<reference evidence="4 5" key="1">
    <citation type="submission" date="2022-01" db="EMBL/GenBank/DDBJ databases">
        <title>Labilibaculum sp. nov, a marine bacterium isolated from Antarctica.</title>
        <authorList>
            <person name="Dai W."/>
        </authorList>
    </citation>
    <scope>NUCLEOTIDE SEQUENCE [LARGE SCALE GENOMIC DNA]</scope>
    <source>
        <strain evidence="4 5">DW002</strain>
    </source>
</reference>
<comment type="similarity">
    <text evidence="1">Belongs to the protein-tyrosine phosphatase family.</text>
</comment>
<dbReference type="Gene3D" id="3.90.190.10">
    <property type="entry name" value="Protein tyrosine phosphatase superfamily"/>
    <property type="match status" value="1"/>
</dbReference>
<dbReference type="InterPro" id="IPR055214">
    <property type="entry name" value="PTP-NADK"/>
</dbReference>
<evidence type="ECO:0000313" key="4">
    <source>
        <dbReference type="EMBL" id="MDE5416890.1"/>
    </source>
</evidence>
<dbReference type="PROSITE" id="PS00383">
    <property type="entry name" value="TYR_PHOSPHATASE_1"/>
    <property type="match status" value="1"/>
</dbReference>
<dbReference type="RefSeq" id="WP_275108228.1">
    <property type="nucleotide sequence ID" value="NZ_JAKJSC010000001.1"/>
</dbReference>
<keyword evidence="5" id="KW-1185">Reference proteome</keyword>
<dbReference type="PROSITE" id="PS50056">
    <property type="entry name" value="TYR_PHOSPHATASE_2"/>
    <property type="match status" value="1"/>
</dbReference>
<dbReference type="PANTHER" id="PTHR31126">
    <property type="entry name" value="TYROSINE-PROTEIN PHOSPHATASE"/>
    <property type="match status" value="1"/>
</dbReference>
<dbReference type="Proteomes" id="UP001528920">
    <property type="component" value="Unassembled WGS sequence"/>
</dbReference>